<dbReference type="SUPFAM" id="SSF54160">
    <property type="entry name" value="Chromo domain-like"/>
    <property type="match status" value="1"/>
</dbReference>
<evidence type="ECO:0000259" key="2">
    <source>
        <dbReference type="PROSITE" id="PS50013"/>
    </source>
</evidence>
<evidence type="ECO:0000256" key="1">
    <source>
        <dbReference type="SAM" id="Phobius"/>
    </source>
</evidence>
<feature type="domain" description="Chromo" evidence="2">
    <location>
        <begin position="102"/>
        <end position="139"/>
    </location>
</feature>
<keyword evidence="1" id="KW-0472">Membrane</keyword>
<dbReference type="Gramene" id="evm.model.04.1580">
    <property type="protein sequence ID" value="cds.evm.model.04.1580"/>
    <property type="gene ID" value="evm.TU.04.1580"/>
</dbReference>
<feature type="transmembrane region" description="Helical" evidence="1">
    <location>
        <begin position="227"/>
        <end position="248"/>
    </location>
</feature>
<protein>
    <recommendedName>
        <fullName evidence="2">Chromo domain-containing protein</fullName>
    </recommendedName>
</protein>
<dbReference type="InterPro" id="IPR016197">
    <property type="entry name" value="Chromo-like_dom_sf"/>
</dbReference>
<evidence type="ECO:0000313" key="3">
    <source>
        <dbReference type="EnsemblPlants" id="cds.evm.model.04.1580"/>
    </source>
</evidence>
<dbReference type="Proteomes" id="UP000596661">
    <property type="component" value="Chromosome 4"/>
</dbReference>
<evidence type="ECO:0000313" key="4">
    <source>
        <dbReference type="Proteomes" id="UP000596661"/>
    </source>
</evidence>
<sequence length="249" mass="28544">MKSQADQHRHHEEFKEGDLVYLKLRPYKQQSVAKRRFEKLSGRYYGPFTVLARVGVVAYKLELPPISTIHPVFHISQLKRVIGTTLSSPTLPPMTPDLEVHMEPESVLRVRQRSLNNDKDLEVLIKWKSLLKFEASWESFAEFNTKFPDFHLEDKVRVHPRVLQRAAVVAAVARALAGELRHHHEIFSESELKSELLVSDPATFGPHGGKQFQSCATVDMGFIRSGVVISVVVFLDLIFLFFNLIWVFV</sequence>
<dbReference type="EnsemblPlants" id="evm.model.04.1580">
    <property type="protein sequence ID" value="cds.evm.model.04.1580"/>
    <property type="gene ID" value="evm.TU.04.1580"/>
</dbReference>
<keyword evidence="1" id="KW-0812">Transmembrane</keyword>
<name>A0A803PDP7_CANSA</name>
<accession>A0A803PDP7</accession>
<keyword evidence="4" id="KW-1185">Reference proteome</keyword>
<dbReference type="EMBL" id="UZAU01000394">
    <property type="status" value="NOT_ANNOTATED_CDS"/>
    <property type="molecule type" value="Genomic_DNA"/>
</dbReference>
<dbReference type="Pfam" id="PF24626">
    <property type="entry name" value="SH3_Tf2-1"/>
    <property type="match status" value="1"/>
</dbReference>
<dbReference type="PANTHER" id="PTHR46148">
    <property type="entry name" value="CHROMO DOMAIN-CONTAINING PROTEIN"/>
    <property type="match status" value="1"/>
</dbReference>
<dbReference type="AlphaFoldDB" id="A0A803PDP7"/>
<reference evidence="3" key="2">
    <citation type="submission" date="2021-03" db="UniProtKB">
        <authorList>
            <consortium name="EnsemblPlants"/>
        </authorList>
    </citation>
    <scope>IDENTIFICATION</scope>
</reference>
<dbReference type="OMA" id="EDISADW"/>
<dbReference type="InterPro" id="IPR056924">
    <property type="entry name" value="SH3_Tf2-1"/>
</dbReference>
<keyword evidence="1" id="KW-1133">Transmembrane helix</keyword>
<proteinExistence type="predicted"/>
<dbReference type="PANTHER" id="PTHR46148:SF52">
    <property type="entry name" value="OS04G0603800 PROTEIN"/>
    <property type="match status" value="1"/>
</dbReference>
<dbReference type="PROSITE" id="PS50013">
    <property type="entry name" value="CHROMO_2"/>
    <property type="match status" value="1"/>
</dbReference>
<organism evidence="3 4">
    <name type="scientific">Cannabis sativa</name>
    <name type="common">Hemp</name>
    <name type="synonym">Marijuana</name>
    <dbReference type="NCBI Taxonomy" id="3483"/>
    <lineage>
        <taxon>Eukaryota</taxon>
        <taxon>Viridiplantae</taxon>
        <taxon>Streptophyta</taxon>
        <taxon>Embryophyta</taxon>
        <taxon>Tracheophyta</taxon>
        <taxon>Spermatophyta</taxon>
        <taxon>Magnoliopsida</taxon>
        <taxon>eudicotyledons</taxon>
        <taxon>Gunneridae</taxon>
        <taxon>Pentapetalae</taxon>
        <taxon>rosids</taxon>
        <taxon>fabids</taxon>
        <taxon>Rosales</taxon>
        <taxon>Cannabaceae</taxon>
        <taxon>Cannabis</taxon>
    </lineage>
</organism>
<dbReference type="InterPro" id="IPR000953">
    <property type="entry name" value="Chromo/chromo_shadow_dom"/>
</dbReference>
<reference evidence="3" key="1">
    <citation type="submission" date="2018-11" db="EMBL/GenBank/DDBJ databases">
        <authorList>
            <person name="Grassa J C."/>
        </authorList>
    </citation>
    <scope>NUCLEOTIDE SEQUENCE [LARGE SCALE GENOMIC DNA]</scope>
</reference>